<dbReference type="Proteomes" id="UP000324800">
    <property type="component" value="Unassembled WGS sequence"/>
</dbReference>
<evidence type="ECO:0000313" key="1">
    <source>
        <dbReference type="EMBL" id="KAA6312703.1"/>
    </source>
</evidence>
<dbReference type="EMBL" id="SNRW01048657">
    <property type="protein sequence ID" value="KAA6312703.1"/>
    <property type="molecule type" value="Genomic_DNA"/>
</dbReference>
<proteinExistence type="predicted"/>
<protein>
    <submittedName>
        <fullName evidence="1">Uncharacterized protein</fullName>
    </submittedName>
</protein>
<accession>A0A5J4PWN1</accession>
<feature type="non-terminal residue" evidence="1">
    <location>
        <position position="1"/>
    </location>
</feature>
<name>A0A5J4PWN1_9EUKA</name>
<dbReference type="AlphaFoldDB" id="A0A5J4PWN1"/>
<gene>
    <name evidence="1" type="ORF">EZS28_055881</name>
</gene>
<comment type="caution">
    <text evidence="1">The sequence shown here is derived from an EMBL/GenBank/DDBJ whole genome shotgun (WGS) entry which is preliminary data.</text>
</comment>
<reference evidence="1 2" key="1">
    <citation type="submission" date="2019-03" db="EMBL/GenBank/DDBJ databases">
        <title>Single cell metagenomics reveals metabolic interactions within the superorganism composed of flagellate Streblomastix strix and complex community of Bacteroidetes bacteria on its surface.</title>
        <authorList>
            <person name="Treitli S.C."/>
            <person name="Kolisko M."/>
            <person name="Husnik F."/>
            <person name="Keeling P."/>
            <person name="Hampl V."/>
        </authorList>
    </citation>
    <scope>NUCLEOTIDE SEQUENCE [LARGE SCALE GENOMIC DNA]</scope>
    <source>
        <strain evidence="1">ST1C</strain>
    </source>
</reference>
<evidence type="ECO:0000313" key="2">
    <source>
        <dbReference type="Proteomes" id="UP000324800"/>
    </source>
</evidence>
<organism evidence="1 2">
    <name type="scientific">Streblomastix strix</name>
    <dbReference type="NCBI Taxonomy" id="222440"/>
    <lineage>
        <taxon>Eukaryota</taxon>
        <taxon>Metamonada</taxon>
        <taxon>Preaxostyla</taxon>
        <taxon>Oxymonadida</taxon>
        <taxon>Streblomastigidae</taxon>
        <taxon>Streblomastix</taxon>
    </lineage>
</organism>
<sequence length="113" mass="13146">IVQKKQSLLRFRFDCCIGQIPFQSQKYYYLTRFYTPCSGEGEGCLRRNQLFQSHFSFLFVTLLVPLLLQRTRMLGKVEILFGLLGGEMRRRGLVKCSNLQVQLFVSPRSSRAS</sequence>